<protein>
    <recommendedName>
        <fullName evidence="1">Outer membrane protein beta-barrel domain-containing protein</fullName>
    </recommendedName>
</protein>
<dbReference type="Pfam" id="PF13568">
    <property type="entry name" value="OMP_b-brl_2"/>
    <property type="match status" value="1"/>
</dbReference>
<dbReference type="Proteomes" id="UP001500454">
    <property type="component" value="Unassembled WGS sequence"/>
</dbReference>
<keyword evidence="3" id="KW-1185">Reference proteome</keyword>
<dbReference type="EMBL" id="BAABHA010000010">
    <property type="protein sequence ID" value="GAA4387516.1"/>
    <property type="molecule type" value="Genomic_DNA"/>
</dbReference>
<evidence type="ECO:0000313" key="3">
    <source>
        <dbReference type="Proteomes" id="UP001500454"/>
    </source>
</evidence>
<organism evidence="2 3">
    <name type="scientific">Hymenobacter koreensis</name>
    <dbReference type="NCBI Taxonomy" id="1084523"/>
    <lineage>
        <taxon>Bacteria</taxon>
        <taxon>Pseudomonadati</taxon>
        <taxon>Bacteroidota</taxon>
        <taxon>Cytophagia</taxon>
        <taxon>Cytophagales</taxon>
        <taxon>Hymenobacteraceae</taxon>
        <taxon>Hymenobacter</taxon>
    </lineage>
</organism>
<name>A0ABP8JAK4_9BACT</name>
<sequence>MLLLLLLPTAVLAQKGSATSANRGKNGRVKSVTVNNLPGYDTKWFHPGIYISVYGSRYRLEHSQAYVGSGLAANALVSPGFGVGFIGDLRLTDYLSLRFAPGVNPLYENQVEFLKVGGSQDSVLNQEISTTQVTFPVLLKYKSDRRRNTRVYLIGGIKPSINIGQRKREPLRSIMEVNGSDFALEYGVGLDLFYPFFKFGPELRFSHGLPNLLKPGNDVYTRSFQRVRSNSVTLYLNIE</sequence>
<accession>A0ABP8JAK4</accession>
<proteinExistence type="predicted"/>
<evidence type="ECO:0000313" key="2">
    <source>
        <dbReference type="EMBL" id="GAA4387516.1"/>
    </source>
</evidence>
<gene>
    <name evidence="2" type="ORF">GCM10023186_33260</name>
</gene>
<dbReference type="InterPro" id="IPR025665">
    <property type="entry name" value="Beta-barrel_OMP_2"/>
</dbReference>
<feature type="domain" description="Outer membrane protein beta-barrel" evidence="1">
    <location>
        <begin position="76"/>
        <end position="213"/>
    </location>
</feature>
<reference evidence="3" key="1">
    <citation type="journal article" date="2019" name="Int. J. Syst. Evol. Microbiol.">
        <title>The Global Catalogue of Microorganisms (GCM) 10K type strain sequencing project: providing services to taxonomists for standard genome sequencing and annotation.</title>
        <authorList>
            <consortium name="The Broad Institute Genomics Platform"/>
            <consortium name="The Broad Institute Genome Sequencing Center for Infectious Disease"/>
            <person name="Wu L."/>
            <person name="Ma J."/>
        </authorList>
    </citation>
    <scope>NUCLEOTIDE SEQUENCE [LARGE SCALE GENOMIC DNA]</scope>
    <source>
        <strain evidence="3">JCM 17924</strain>
    </source>
</reference>
<comment type="caution">
    <text evidence="2">The sequence shown here is derived from an EMBL/GenBank/DDBJ whole genome shotgun (WGS) entry which is preliminary data.</text>
</comment>
<evidence type="ECO:0000259" key="1">
    <source>
        <dbReference type="Pfam" id="PF13568"/>
    </source>
</evidence>